<gene>
    <name evidence="3" type="ORF">GCM10011340_07870</name>
</gene>
<sequence>MAACSFEKKAPENTPLEPKAIRKFVNYEISSFTEMMGPCKSDSAQRQCLIFQVEFPVITGLVPQSVAEKLNYHIEKDILSSSFISNKPGSFKELKEELNADYTSMISDFPDYNNAWVFEVNSDILYQDSLFISVATTVYSYTGGAHPNSGQVYRSYDLRTGDPITLDQLLVENYEAKLYPAAEIEFRMTREIPPEMSLQEGGFWFDEGQFSLNENFAIINKSLVFYFNPYEIAPYSVGPTELELKLTDFVDLIADGSVIDGYKN</sequence>
<feature type="domain" description="Deacetylase PdaC" evidence="2">
    <location>
        <begin position="45"/>
        <end position="149"/>
    </location>
</feature>
<comment type="caution">
    <text evidence="3">The sequence shown here is derived from an EMBL/GenBank/DDBJ whole genome shotgun (WGS) entry which is preliminary data.</text>
</comment>
<dbReference type="Gene3D" id="3.30.565.40">
    <property type="entry name" value="Fervidobacterium nodosum Rt17-B1 like"/>
    <property type="match status" value="1"/>
</dbReference>
<evidence type="ECO:0000313" key="4">
    <source>
        <dbReference type="Proteomes" id="UP000658258"/>
    </source>
</evidence>
<protein>
    <recommendedName>
        <fullName evidence="5">DUF3298 domain-containing protein</fullName>
    </recommendedName>
</protein>
<reference evidence="4" key="1">
    <citation type="journal article" date="2019" name="Int. J. Syst. Evol. Microbiol.">
        <title>The Global Catalogue of Microorganisms (GCM) 10K type strain sequencing project: providing services to taxonomists for standard genome sequencing and annotation.</title>
        <authorList>
            <consortium name="The Broad Institute Genomics Platform"/>
            <consortium name="The Broad Institute Genome Sequencing Center for Infectious Disease"/>
            <person name="Wu L."/>
            <person name="Ma J."/>
        </authorList>
    </citation>
    <scope>NUCLEOTIDE SEQUENCE [LARGE SCALE GENOMIC DNA]</scope>
    <source>
        <strain evidence="4">CGMCC 1.15111</strain>
    </source>
</reference>
<proteinExistence type="predicted"/>
<dbReference type="Proteomes" id="UP000658258">
    <property type="component" value="Unassembled WGS sequence"/>
</dbReference>
<accession>A0ABQ3I5J7</accession>
<keyword evidence="4" id="KW-1185">Reference proteome</keyword>
<dbReference type="Pfam" id="PF11738">
    <property type="entry name" value="DUF3298"/>
    <property type="match status" value="1"/>
</dbReference>
<evidence type="ECO:0000259" key="2">
    <source>
        <dbReference type="Pfam" id="PF13739"/>
    </source>
</evidence>
<dbReference type="InterPro" id="IPR021729">
    <property type="entry name" value="DUF3298"/>
</dbReference>
<dbReference type="InterPro" id="IPR025303">
    <property type="entry name" value="PdaC"/>
</dbReference>
<dbReference type="EMBL" id="BNAG01000001">
    <property type="protein sequence ID" value="GHE55528.1"/>
    <property type="molecule type" value="Genomic_DNA"/>
</dbReference>
<organism evidence="3 4">
    <name type="scientific">Roseivirga thermotolerans</name>
    <dbReference type="NCBI Taxonomy" id="1758176"/>
    <lineage>
        <taxon>Bacteria</taxon>
        <taxon>Pseudomonadati</taxon>
        <taxon>Bacteroidota</taxon>
        <taxon>Cytophagia</taxon>
        <taxon>Cytophagales</taxon>
        <taxon>Roseivirgaceae</taxon>
        <taxon>Roseivirga</taxon>
    </lineage>
</organism>
<dbReference type="Pfam" id="PF13739">
    <property type="entry name" value="PdaC"/>
    <property type="match status" value="1"/>
</dbReference>
<dbReference type="Gene3D" id="3.90.640.20">
    <property type="entry name" value="Heat-shock cognate protein, ATPase"/>
    <property type="match status" value="1"/>
</dbReference>
<evidence type="ECO:0008006" key="5">
    <source>
        <dbReference type="Google" id="ProtNLM"/>
    </source>
</evidence>
<name>A0ABQ3I5J7_9BACT</name>
<dbReference type="InterPro" id="IPR037126">
    <property type="entry name" value="PdaC/RsiV-like_sf"/>
</dbReference>
<evidence type="ECO:0000313" key="3">
    <source>
        <dbReference type="EMBL" id="GHE55528.1"/>
    </source>
</evidence>
<evidence type="ECO:0000259" key="1">
    <source>
        <dbReference type="Pfam" id="PF11738"/>
    </source>
</evidence>
<feature type="domain" description="DUF3298" evidence="1">
    <location>
        <begin position="169"/>
        <end position="245"/>
    </location>
</feature>